<evidence type="ECO:0000256" key="1">
    <source>
        <dbReference type="SAM" id="MobiDB-lite"/>
    </source>
</evidence>
<organism evidence="2 3">
    <name type="scientific">Cymbomonas tetramitiformis</name>
    <dbReference type="NCBI Taxonomy" id="36881"/>
    <lineage>
        <taxon>Eukaryota</taxon>
        <taxon>Viridiplantae</taxon>
        <taxon>Chlorophyta</taxon>
        <taxon>Pyramimonadophyceae</taxon>
        <taxon>Pyramimonadales</taxon>
        <taxon>Pyramimonadaceae</taxon>
        <taxon>Cymbomonas</taxon>
    </lineage>
</organism>
<keyword evidence="3" id="KW-1185">Reference proteome</keyword>
<dbReference type="Proteomes" id="UP001190700">
    <property type="component" value="Unassembled WGS sequence"/>
</dbReference>
<reference evidence="2 3" key="1">
    <citation type="journal article" date="2015" name="Genome Biol. Evol.">
        <title>Comparative Genomics of a Bacterivorous Green Alga Reveals Evolutionary Causalities and Consequences of Phago-Mixotrophic Mode of Nutrition.</title>
        <authorList>
            <person name="Burns J.A."/>
            <person name="Paasch A."/>
            <person name="Narechania A."/>
            <person name="Kim E."/>
        </authorList>
    </citation>
    <scope>NUCLEOTIDE SEQUENCE [LARGE SCALE GENOMIC DNA]</scope>
    <source>
        <strain evidence="2 3">PLY_AMNH</strain>
    </source>
</reference>
<sequence>MEQFDGELQSAAKTEEPKLKDSVMPAPVMPAPNASCRQLAKKEVQMMTTLLDLLDDPLLGLLNTLLVDMEDHSHRGRALLMTMEDLLRLYTSTPPGYSESQYDMPTATGLSQTGPFGVHIFYKALTLMPGYAPQYPRRPRGVIPPMWMEMPEWPLAEQISMLDRDWLKRLMEMRGNTPMASGNLCTTIARSLNKPKLNYKKQVECLEPSLRDEARITHLMNFYCGMNVLFGPLSIHEYSVA</sequence>
<accession>A0AAE0LJ69</accession>
<dbReference type="AlphaFoldDB" id="A0AAE0LJ69"/>
<evidence type="ECO:0000313" key="2">
    <source>
        <dbReference type="EMBL" id="KAK3286744.1"/>
    </source>
</evidence>
<comment type="caution">
    <text evidence="2">The sequence shown here is derived from an EMBL/GenBank/DDBJ whole genome shotgun (WGS) entry which is preliminary data.</text>
</comment>
<gene>
    <name evidence="2" type="ORF">CYMTET_5717</name>
</gene>
<name>A0AAE0LJ69_9CHLO</name>
<evidence type="ECO:0000313" key="3">
    <source>
        <dbReference type="Proteomes" id="UP001190700"/>
    </source>
</evidence>
<protein>
    <submittedName>
        <fullName evidence="2">Uncharacterized protein</fullName>
    </submittedName>
</protein>
<feature type="region of interest" description="Disordered" evidence="1">
    <location>
        <begin position="1"/>
        <end position="27"/>
    </location>
</feature>
<proteinExistence type="predicted"/>
<dbReference type="EMBL" id="LGRX02001152">
    <property type="protein sequence ID" value="KAK3286744.1"/>
    <property type="molecule type" value="Genomic_DNA"/>
</dbReference>